<organism evidence="1 2">
    <name type="scientific">Candidatus Acutalibacter pullicola</name>
    <dbReference type="NCBI Taxonomy" id="2838417"/>
    <lineage>
        <taxon>Bacteria</taxon>
        <taxon>Bacillati</taxon>
        <taxon>Bacillota</taxon>
        <taxon>Clostridia</taxon>
        <taxon>Eubacteriales</taxon>
        <taxon>Acutalibacteraceae</taxon>
        <taxon>Acutalibacter</taxon>
    </lineage>
</organism>
<name>A0A9D2MWE5_9FIRM</name>
<dbReference type="SUPFAM" id="SSF56563">
    <property type="entry name" value="Major capsid protein gp5"/>
    <property type="match status" value="1"/>
</dbReference>
<reference evidence="1" key="1">
    <citation type="journal article" date="2021" name="PeerJ">
        <title>Extensive microbial diversity within the chicken gut microbiome revealed by metagenomics and culture.</title>
        <authorList>
            <person name="Gilroy R."/>
            <person name="Ravi A."/>
            <person name="Getino M."/>
            <person name="Pursley I."/>
            <person name="Horton D.L."/>
            <person name="Alikhan N.F."/>
            <person name="Baker D."/>
            <person name="Gharbi K."/>
            <person name="Hall N."/>
            <person name="Watson M."/>
            <person name="Adriaenssens E.M."/>
            <person name="Foster-Nyarko E."/>
            <person name="Jarju S."/>
            <person name="Secka A."/>
            <person name="Antonio M."/>
            <person name="Oren A."/>
            <person name="Chaudhuri R.R."/>
            <person name="La Ragione R."/>
            <person name="Hildebrand F."/>
            <person name="Pallen M.J."/>
        </authorList>
    </citation>
    <scope>NUCLEOTIDE SEQUENCE</scope>
    <source>
        <strain evidence="1">CHK185-1770</strain>
    </source>
</reference>
<dbReference type="Pfam" id="PF25209">
    <property type="entry name" value="Phage_capsid_4"/>
    <property type="match status" value="1"/>
</dbReference>
<reference evidence="1" key="2">
    <citation type="submission" date="2021-04" db="EMBL/GenBank/DDBJ databases">
        <authorList>
            <person name="Gilroy R."/>
        </authorList>
    </citation>
    <scope>NUCLEOTIDE SEQUENCE</scope>
    <source>
        <strain evidence="1">CHK185-1770</strain>
    </source>
</reference>
<protein>
    <submittedName>
        <fullName evidence="1">Phage major capsid protein</fullName>
    </submittedName>
</protein>
<gene>
    <name evidence="1" type="ORF">H9710_07810</name>
</gene>
<accession>A0A9D2MWE5</accession>
<dbReference type="EMBL" id="DWXG01000061">
    <property type="protein sequence ID" value="HJB98469.1"/>
    <property type="molecule type" value="Genomic_DNA"/>
</dbReference>
<dbReference type="Proteomes" id="UP000826793">
    <property type="component" value="Unassembled WGS sequence"/>
</dbReference>
<comment type="caution">
    <text evidence="1">The sequence shown here is derived from an EMBL/GenBank/DDBJ whole genome shotgun (WGS) entry which is preliminary data.</text>
</comment>
<evidence type="ECO:0000313" key="1">
    <source>
        <dbReference type="EMBL" id="HJB98469.1"/>
    </source>
</evidence>
<dbReference type="AlphaFoldDB" id="A0A9D2MWE5"/>
<proteinExistence type="predicted"/>
<sequence length="335" mass="35901">MANFEGISLEKGMYAVPGKSFTQVLEELDHSDQYRGTSLEGLDAYQRQLKRFDIKVSGPGSSTVEKFFSAAGSAALFPEYVARAVAQGMEKNNKVTDLVATVTRIDALDYRGLDAESEDEGSVPVVAEGAKLPQTAIRTSSGLVRLRKRGRVLSTSYEALRYQKLDLLTVTLRQIGAYMAAALNQDAVNTLLEGDGSKAGISFTASTSLAYEDFLKLWGSLAPFELNTLAAGTEGMQKLLQITEFKDAQAGLNFQGTGKLCTPLGATLVHIPGMESGKIVGLDKTAALEMVQAGDIVTEYDRLIDRQLEQTAISVTAGFARLYTGAAHGVSYTAA</sequence>
<evidence type="ECO:0000313" key="2">
    <source>
        <dbReference type="Proteomes" id="UP000826793"/>
    </source>
</evidence>